<dbReference type="Proteomes" id="UP000594262">
    <property type="component" value="Unplaced"/>
</dbReference>
<proteinExistence type="predicted"/>
<feature type="transmembrane region" description="Helical" evidence="2">
    <location>
        <begin position="222"/>
        <end position="243"/>
    </location>
</feature>
<organism evidence="4 5">
    <name type="scientific">Clytia hemisphaerica</name>
    <dbReference type="NCBI Taxonomy" id="252671"/>
    <lineage>
        <taxon>Eukaryota</taxon>
        <taxon>Metazoa</taxon>
        <taxon>Cnidaria</taxon>
        <taxon>Hydrozoa</taxon>
        <taxon>Hydroidolina</taxon>
        <taxon>Leptothecata</taxon>
        <taxon>Obeliida</taxon>
        <taxon>Clytiidae</taxon>
        <taxon>Clytia</taxon>
    </lineage>
</organism>
<accession>A0A7M5X301</accession>
<feature type="region of interest" description="Disordered" evidence="1">
    <location>
        <begin position="266"/>
        <end position="302"/>
    </location>
</feature>
<feature type="compositionally biased region" description="Low complexity" evidence="1">
    <location>
        <begin position="361"/>
        <end position="371"/>
    </location>
</feature>
<feature type="chain" id="PRO_5029538378" evidence="3">
    <location>
        <begin position="21"/>
        <end position="401"/>
    </location>
</feature>
<feature type="signal peptide" evidence="3">
    <location>
        <begin position="1"/>
        <end position="20"/>
    </location>
</feature>
<evidence type="ECO:0000256" key="2">
    <source>
        <dbReference type="SAM" id="Phobius"/>
    </source>
</evidence>
<evidence type="ECO:0000313" key="4">
    <source>
        <dbReference type="EnsemblMetazoa" id="CLYHEMP016770.1"/>
    </source>
</evidence>
<dbReference type="AlphaFoldDB" id="A0A7M5X301"/>
<dbReference type="EnsemblMetazoa" id="CLYHEMT016770.1">
    <property type="protein sequence ID" value="CLYHEMP016770.1"/>
    <property type="gene ID" value="CLYHEMG016770"/>
</dbReference>
<keyword evidence="5" id="KW-1185">Reference proteome</keyword>
<keyword evidence="2" id="KW-0812">Transmembrane</keyword>
<dbReference type="OrthoDB" id="5971045at2759"/>
<keyword evidence="3" id="KW-0732">Signal</keyword>
<evidence type="ECO:0000256" key="1">
    <source>
        <dbReference type="SAM" id="MobiDB-lite"/>
    </source>
</evidence>
<protein>
    <submittedName>
        <fullName evidence="4">Uncharacterized protein</fullName>
    </submittedName>
</protein>
<keyword evidence="2" id="KW-0472">Membrane</keyword>
<feature type="compositionally biased region" description="Basic and acidic residues" evidence="1">
    <location>
        <begin position="281"/>
        <end position="302"/>
    </location>
</feature>
<evidence type="ECO:0000256" key="3">
    <source>
        <dbReference type="SAM" id="SignalP"/>
    </source>
</evidence>
<feature type="region of interest" description="Disordered" evidence="1">
    <location>
        <begin position="323"/>
        <end position="346"/>
    </location>
</feature>
<feature type="region of interest" description="Disordered" evidence="1">
    <location>
        <begin position="360"/>
        <end position="401"/>
    </location>
</feature>
<evidence type="ECO:0000313" key="5">
    <source>
        <dbReference type="Proteomes" id="UP000594262"/>
    </source>
</evidence>
<sequence>MRLYSIPLLLLVFWSSAILAADPIHLENVECAPYIDHVATDPNLYRYEPYFVKMHRCHGKHPVPNPKNEKCVPKMQNGKDNVEIIVLTKLGNVHFLNITNHTDCEQRCVISQEDCTPYEQFKSSTCGCSCNYSPSTGPKNCYAPFIWQQSACNCICPKDEHSQVCAKRKVFSKEECGCTCKAKFYARCAKRKQVVDEGTCECVDPEVLVGKSRSGCDGGVNGAMLAVVIIVEAFVIVFCYYFFYRYCYKHNFLGRKKEKNVSSGYYHNGDIPNDTAARTYESTHDEREKLTENTRKPDKELIRQEERERVRLNGLSDKERIRIEEEEESDQYAGYYPEEEKSRYPNHNGDMYYNDIMEVDGPPSSHGGPPSLDNHNLNIPPDYSDAISDFSEDGYGSVTQV</sequence>
<keyword evidence="2" id="KW-1133">Transmembrane helix</keyword>
<reference evidence="4" key="1">
    <citation type="submission" date="2021-01" db="UniProtKB">
        <authorList>
            <consortium name="EnsemblMetazoa"/>
        </authorList>
    </citation>
    <scope>IDENTIFICATION</scope>
</reference>
<name>A0A7M5X301_9CNID</name>
<dbReference type="GeneID" id="136815338"/>
<dbReference type="RefSeq" id="XP_066927880.1">
    <property type="nucleotide sequence ID" value="XM_067071779.1"/>
</dbReference>